<proteinExistence type="predicted"/>
<evidence type="ECO:0000313" key="2">
    <source>
        <dbReference type="EMBL" id="SEW39717.1"/>
    </source>
</evidence>
<dbReference type="OrthoDB" id="9788916at2"/>
<dbReference type="Pfam" id="PF13302">
    <property type="entry name" value="Acetyltransf_3"/>
    <property type="match status" value="1"/>
</dbReference>
<dbReference type="GO" id="GO:0016747">
    <property type="term" value="F:acyltransferase activity, transferring groups other than amino-acyl groups"/>
    <property type="evidence" value="ECO:0007669"/>
    <property type="project" value="InterPro"/>
</dbReference>
<dbReference type="RefSeq" id="WP_089895616.1">
    <property type="nucleotide sequence ID" value="NZ_FOJG01000001.1"/>
</dbReference>
<dbReference type="EMBL" id="FOJG01000001">
    <property type="protein sequence ID" value="SEW39717.1"/>
    <property type="molecule type" value="Genomic_DNA"/>
</dbReference>
<evidence type="ECO:0000259" key="1">
    <source>
        <dbReference type="PROSITE" id="PS51186"/>
    </source>
</evidence>
<evidence type="ECO:0000313" key="3">
    <source>
        <dbReference type="Proteomes" id="UP000199310"/>
    </source>
</evidence>
<name>A0A1I0RHI7_9BACT</name>
<organism evidence="2 3">
    <name type="scientific">Chitinophaga arvensicola</name>
    <dbReference type="NCBI Taxonomy" id="29529"/>
    <lineage>
        <taxon>Bacteria</taxon>
        <taxon>Pseudomonadati</taxon>
        <taxon>Bacteroidota</taxon>
        <taxon>Chitinophagia</taxon>
        <taxon>Chitinophagales</taxon>
        <taxon>Chitinophagaceae</taxon>
        <taxon>Chitinophaga</taxon>
    </lineage>
</organism>
<dbReference type="Gene3D" id="3.40.630.30">
    <property type="match status" value="1"/>
</dbReference>
<dbReference type="Proteomes" id="UP000199310">
    <property type="component" value="Unassembled WGS sequence"/>
</dbReference>
<dbReference type="PANTHER" id="PTHR43792">
    <property type="entry name" value="GNAT FAMILY, PUTATIVE (AFU_ORTHOLOGUE AFUA_3G00765)-RELATED-RELATED"/>
    <property type="match status" value="1"/>
</dbReference>
<accession>A0A1I0RHI7</accession>
<dbReference type="STRING" id="29529.SAMN04488122_2776"/>
<dbReference type="PROSITE" id="PS51186">
    <property type="entry name" value="GNAT"/>
    <property type="match status" value="1"/>
</dbReference>
<dbReference type="PANTHER" id="PTHR43792:SF1">
    <property type="entry name" value="N-ACETYLTRANSFERASE DOMAIN-CONTAINING PROTEIN"/>
    <property type="match status" value="1"/>
</dbReference>
<gene>
    <name evidence="2" type="ORF">SAMN04488122_2776</name>
</gene>
<dbReference type="InterPro" id="IPR051531">
    <property type="entry name" value="N-acetyltransferase"/>
</dbReference>
<sequence>MKDYLFTSARLGFRYWEETDLVPFCEMGKDPEVMQFFPATLPEQDSIAMVARIRQHFSEKGYGLYAVDLLSTQKFIGFIGLSTPRFDAYFTPCTEIGWRLRRDAWGRGLATEGAIRCLSYAFETFDFSEIYSFTAVINQPSERVMQKAGMQQVGTFQHPMVADDSPLKAHVLYRMARPGSL</sequence>
<dbReference type="AlphaFoldDB" id="A0A1I0RHI7"/>
<keyword evidence="2" id="KW-0808">Transferase</keyword>
<feature type="domain" description="N-acetyltransferase" evidence="1">
    <location>
        <begin position="11"/>
        <end position="178"/>
    </location>
</feature>
<dbReference type="InterPro" id="IPR000182">
    <property type="entry name" value="GNAT_dom"/>
</dbReference>
<dbReference type="InterPro" id="IPR016181">
    <property type="entry name" value="Acyl_CoA_acyltransferase"/>
</dbReference>
<reference evidence="3" key="1">
    <citation type="submission" date="2016-10" db="EMBL/GenBank/DDBJ databases">
        <authorList>
            <person name="Varghese N."/>
            <person name="Submissions S."/>
        </authorList>
    </citation>
    <scope>NUCLEOTIDE SEQUENCE [LARGE SCALE GENOMIC DNA]</scope>
    <source>
        <strain evidence="3">DSM 3695</strain>
    </source>
</reference>
<protein>
    <submittedName>
        <fullName evidence="2">Ribosomal-protein-alanine N-acetyltransferase</fullName>
    </submittedName>
</protein>
<keyword evidence="3" id="KW-1185">Reference proteome</keyword>
<dbReference type="SUPFAM" id="SSF55729">
    <property type="entry name" value="Acyl-CoA N-acyltransferases (Nat)"/>
    <property type="match status" value="1"/>
</dbReference>